<dbReference type="InterPro" id="IPR027417">
    <property type="entry name" value="P-loop_NTPase"/>
</dbReference>
<gene>
    <name evidence="2" type="ORF">BJP36_26500</name>
</gene>
<accession>A0A1D9G620</accession>
<dbReference type="Gene3D" id="3.40.50.300">
    <property type="entry name" value="P-loop containing nucleotide triphosphate hydrolases"/>
    <property type="match status" value="1"/>
</dbReference>
<dbReference type="SUPFAM" id="SSF52540">
    <property type="entry name" value="P-loop containing nucleoside triphosphate hydrolases"/>
    <property type="match status" value="1"/>
</dbReference>
<feature type="domain" description="Sulfotransferase" evidence="1">
    <location>
        <begin position="156"/>
        <end position="307"/>
    </location>
</feature>
<organism evidence="2 3">
    <name type="scientific">Moorena producens (strain JHB)</name>
    <dbReference type="NCBI Taxonomy" id="1454205"/>
    <lineage>
        <taxon>Bacteria</taxon>
        <taxon>Bacillati</taxon>
        <taxon>Cyanobacteriota</taxon>
        <taxon>Cyanophyceae</taxon>
        <taxon>Coleofasciculales</taxon>
        <taxon>Coleofasciculaceae</taxon>
        <taxon>Moorena</taxon>
    </lineage>
</organism>
<sequence length="316" mass="36681">MTFGHASRTGYQWRSRDIPKSLGRYTLAEKSACIGEPKLTFWEILVAKKYRLMEKIIYTRDNQKVSLEVPPPGDLPSFFVFALHKSGSVMQDKIIEDIGFTLTIPLISVAKTSFNQGVEESAFGKEICDLFVKTGYGFYGSRYLPAYLNHFDLSGFKKLLLIRDPRDIVVSHYFSMKNSHVIPPGKVGDALWKNRQRLQDMDIDQYAIQQAPIFRNIIQRYSKIEDQLFKLFRYEDIVFNKRQWVADIITFLELELEDSKIEEIAKKHDIFPTKENPASHIRKVTPGDYKEKLKPATIDKLNECFKAILIKYGYEN</sequence>
<protein>
    <submittedName>
        <fullName evidence="2">Sulfotransferase domain-containing protein</fullName>
    </submittedName>
</protein>
<proteinExistence type="predicted"/>
<dbReference type="AlphaFoldDB" id="A0A1D9G620"/>
<dbReference type="Pfam" id="PF00685">
    <property type="entry name" value="Sulfotransfer_1"/>
    <property type="match status" value="1"/>
</dbReference>
<evidence type="ECO:0000313" key="3">
    <source>
        <dbReference type="Proteomes" id="UP000176944"/>
    </source>
</evidence>
<name>A0A1D9G620_MOOP1</name>
<dbReference type="Proteomes" id="UP000176944">
    <property type="component" value="Chromosome"/>
</dbReference>
<dbReference type="EMBL" id="CP017708">
    <property type="protein sequence ID" value="AOY82935.2"/>
    <property type="molecule type" value="Genomic_DNA"/>
</dbReference>
<evidence type="ECO:0000259" key="1">
    <source>
        <dbReference type="Pfam" id="PF00685"/>
    </source>
</evidence>
<evidence type="ECO:0000313" key="2">
    <source>
        <dbReference type="EMBL" id="AOY82935.2"/>
    </source>
</evidence>
<dbReference type="InterPro" id="IPR000863">
    <property type="entry name" value="Sulfotransferase_dom"/>
</dbReference>
<dbReference type="GO" id="GO:0008146">
    <property type="term" value="F:sulfotransferase activity"/>
    <property type="evidence" value="ECO:0007669"/>
    <property type="project" value="InterPro"/>
</dbReference>
<reference evidence="3" key="1">
    <citation type="submission" date="2016-10" db="EMBL/GenBank/DDBJ databases">
        <title>Comparative genomics uncovers the prolific and rare metabolic potential of the cyanobacterial genus Moorea.</title>
        <authorList>
            <person name="Leao T."/>
            <person name="Castelao G."/>
            <person name="Korobeynikov A."/>
            <person name="Monroe E.A."/>
            <person name="Podell S."/>
            <person name="Glukhov E."/>
            <person name="Allen E."/>
            <person name="Gerwick W.H."/>
            <person name="Gerwick L."/>
        </authorList>
    </citation>
    <scope>NUCLEOTIDE SEQUENCE [LARGE SCALE GENOMIC DNA]</scope>
    <source>
        <strain evidence="3">JHB</strain>
    </source>
</reference>